<dbReference type="AlphaFoldDB" id="A0A763CFW9"/>
<reference evidence="1" key="2">
    <citation type="submission" date="2020-02" db="EMBL/GenBank/DDBJ databases">
        <authorList>
            <consortium name="NCBI Pathogen Detection Project"/>
        </authorList>
    </citation>
    <scope>NUCLEOTIDE SEQUENCE</scope>
    <source>
        <strain evidence="1">MA.MC_05-0132</strain>
    </source>
</reference>
<evidence type="ECO:0000313" key="1">
    <source>
        <dbReference type="EMBL" id="HAG4155368.1"/>
    </source>
</evidence>
<dbReference type="SUPFAM" id="SSF52540">
    <property type="entry name" value="P-loop containing nucleoside triphosphate hydrolases"/>
    <property type="match status" value="1"/>
</dbReference>
<comment type="caution">
    <text evidence="1">The sequence shown here is derived from an EMBL/GenBank/DDBJ whole genome shotgun (WGS) entry which is preliminary data.</text>
</comment>
<accession>A0A763CFW9</accession>
<reference evidence="1" key="1">
    <citation type="journal article" date="2018" name="Genome Biol.">
        <title>SKESA: strategic k-mer extension for scrupulous assemblies.</title>
        <authorList>
            <person name="Souvorov A."/>
            <person name="Agarwala R."/>
            <person name="Lipman D.J."/>
        </authorList>
    </citation>
    <scope>NUCLEOTIDE SEQUENCE</scope>
    <source>
        <strain evidence="1">MA.MC_05-0132</strain>
    </source>
</reference>
<dbReference type="InterPro" id="IPR027417">
    <property type="entry name" value="P-loop_NTPase"/>
</dbReference>
<sequence length="268" mass="30052">MTTTLNPTITITVSGPTGSGKSRVLAVIADVLKLIHSDCIIDAPDVKAEKEMSGNDHTAWHKPRSGTIFKLKEVNLPGSFQKPTIRGMSHSEAMAWFEEYGFRDKVGHPLTLNLDFRELLHLALDHQGKPCSEITVDDLADRPVPVHIQTLMSKLGISFEEYQETDLQPVVDLINWALTTPTVPERRQQPDKKGNEYSSRNQNCFSGVVNKNEQNAPQAALLTPEDIIRQAAESLIAILDCHKQQQIHREELTEKIRKEILNLHNKLG</sequence>
<gene>
    <name evidence="1" type="ORF">G8445_000616</name>
</gene>
<name>A0A763CFW9_SALER</name>
<proteinExistence type="predicted"/>
<protein>
    <submittedName>
        <fullName evidence="1">Uncharacterized protein</fullName>
    </submittedName>
</protein>
<organism evidence="1">
    <name type="scientific">Salmonella enterica</name>
    <name type="common">Salmonella choleraesuis</name>
    <dbReference type="NCBI Taxonomy" id="28901"/>
    <lineage>
        <taxon>Bacteria</taxon>
        <taxon>Pseudomonadati</taxon>
        <taxon>Pseudomonadota</taxon>
        <taxon>Gammaproteobacteria</taxon>
        <taxon>Enterobacterales</taxon>
        <taxon>Enterobacteriaceae</taxon>
        <taxon>Salmonella</taxon>
    </lineage>
</organism>
<dbReference type="EMBL" id="DAAYGO010000001">
    <property type="protein sequence ID" value="HAG4155368.1"/>
    <property type="molecule type" value="Genomic_DNA"/>
</dbReference>